<dbReference type="InterPro" id="IPR012337">
    <property type="entry name" value="RNaseH-like_sf"/>
</dbReference>
<dbReference type="InterPro" id="IPR053151">
    <property type="entry name" value="RNase_H-like"/>
</dbReference>
<dbReference type="InterPro" id="IPR044730">
    <property type="entry name" value="RNase_H-like_dom_plant"/>
</dbReference>
<dbReference type="Pfam" id="PF13456">
    <property type="entry name" value="RVT_3"/>
    <property type="match status" value="1"/>
</dbReference>
<dbReference type="InterPro" id="IPR036397">
    <property type="entry name" value="RNaseH_sf"/>
</dbReference>
<evidence type="ECO:0000313" key="2">
    <source>
        <dbReference type="Proteomes" id="UP001652623"/>
    </source>
</evidence>
<evidence type="ECO:0000259" key="1">
    <source>
        <dbReference type="Pfam" id="PF13456"/>
    </source>
</evidence>
<protein>
    <submittedName>
        <fullName evidence="3">Uncharacterized protein LOC125418436</fullName>
    </submittedName>
</protein>
<dbReference type="CDD" id="cd06222">
    <property type="entry name" value="RNase_H_like"/>
    <property type="match status" value="1"/>
</dbReference>
<dbReference type="RefSeq" id="XP_048317924.1">
    <property type="nucleotide sequence ID" value="XM_048461967.1"/>
</dbReference>
<name>A0ABM3I082_ZIZJJ</name>
<accession>A0ABM3I082</accession>
<dbReference type="PANTHER" id="PTHR47723">
    <property type="entry name" value="OS05G0353850 PROTEIN"/>
    <property type="match status" value="1"/>
</dbReference>
<gene>
    <name evidence="3" type="primary">LOC125418436</name>
</gene>
<dbReference type="GeneID" id="125418436"/>
<proteinExistence type="predicted"/>
<keyword evidence="2" id="KW-1185">Reference proteome</keyword>
<dbReference type="Proteomes" id="UP001652623">
    <property type="component" value="Chromosome 12"/>
</dbReference>
<dbReference type="Gene3D" id="3.30.420.10">
    <property type="entry name" value="Ribonuclease H-like superfamily/Ribonuclease H"/>
    <property type="match status" value="1"/>
</dbReference>
<reference evidence="3" key="1">
    <citation type="submission" date="2025-08" db="UniProtKB">
        <authorList>
            <consortium name="RefSeq"/>
        </authorList>
    </citation>
    <scope>IDENTIFICATION</scope>
    <source>
        <tissue evidence="3">Seedling</tissue>
    </source>
</reference>
<dbReference type="InterPro" id="IPR002156">
    <property type="entry name" value="RNaseH_domain"/>
</dbReference>
<feature type="domain" description="RNase H type-1" evidence="1">
    <location>
        <begin position="48"/>
        <end position="164"/>
    </location>
</feature>
<dbReference type="PANTHER" id="PTHR47723:SF19">
    <property type="entry name" value="POLYNUCLEOTIDYL TRANSFERASE, RIBONUCLEASE H-LIKE SUPERFAMILY PROTEIN"/>
    <property type="match status" value="1"/>
</dbReference>
<dbReference type="SUPFAM" id="SSF53098">
    <property type="entry name" value="Ribonuclease H-like"/>
    <property type="match status" value="1"/>
</dbReference>
<sequence>MDRLKTRFEETRNVAFKNPLEASASSLSRSEWRKPPSQCIRINTVAAVKGGTSMVGIVARDQQMEIQKIKAVKCCSNIPEVAEAFGILQGMKLAKEEGWNKIWCESDARNIVTSINNPDAQISHWAAAGIISDIVQLKSEFQEAHLMWIPREKNFLAHFVSNWAVKNGMCGVLSLSPVPFPFL</sequence>
<organism evidence="2 3">
    <name type="scientific">Ziziphus jujuba</name>
    <name type="common">Chinese jujube</name>
    <name type="synonym">Ziziphus sativa</name>
    <dbReference type="NCBI Taxonomy" id="326968"/>
    <lineage>
        <taxon>Eukaryota</taxon>
        <taxon>Viridiplantae</taxon>
        <taxon>Streptophyta</taxon>
        <taxon>Embryophyta</taxon>
        <taxon>Tracheophyta</taxon>
        <taxon>Spermatophyta</taxon>
        <taxon>Magnoliopsida</taxon>
        <taxon>eudicotyledons</taxon>
        <taxon>Gunneridae</taxon>
        <taxon>Pentapetalae</taxon>
        <taxon>rosids</taxon>
        <taxon>fabids</taxon>
        <taxon>Rosales</taxon>
        <taxon>Rhamnaceae</taxon>
        <taxon>Paliureae</taxon>
        <taxon>Ziziphus</taxon>
    </lineage>
</organism>
<evidence type="ECO:0000313" key="3">
    <source>
        <dbReference type="RefSeq" id="XP_048317924.1"/>
    </source>
</evidence>